<reference evidence="11" key="1">
    <citation type="submission" date="2013-04" db="EMBL/GenBank/DDBJ databases">
        <title>The genome sequencing project of 58 acetic acid bacteria.</title>
        <authorList>
            <person name="Okamoto-Kainuma A."/>
            <person name="Ishikawa M."/>
            <person name="Umino S."/>
            <person name="Koizumi Y."/>
            <person name="Shiwa Y."/>
            <person name="Yoshikawa H."/>
            <person name="Matsutani M."/>
            <person name="Matsushita K."/>
        </authorList>
    </citation>
    <scope>NUCLEOTIDE SEQUENCE</scope>
    <source>
        <strain evidence="11">NRIC 0535</strain>
    </source>
</reference>
<evidence type="ECO:0000256" key="7">
    <source>
        <dbReference type="ARBA" id="ARBA00040167"/>
    </source>
</evidence>
<dbReference type="PANTHER" id="PTHR38042">
    <property type="entry name" value="UROPORPHYRINOGEN-III SYNTHASE, CHLOROPLASTIC"/>
    <property type="match status" value="1"/>
</dbReference>
<evidence type="ECO:0000256" key="3">
    <source>
        <dbReference type="ARBA" id="ARBA00013109"/>
    </source>
</evidence>
<gene>
    <name evidence="11" type="ORF">AA0535_2588</name>
</gene>
<comment type="catalytic activity">
    <reaction evidence="8 9">
        <text>hydroxymethylbilane = uroporphyrinogen III + H2O</text>
        <dbReference type="Rhea" id="RHEA:18965"/>
        <dbReference type="ChEBI" id="CHEBI:15377"/>
        <dbReference type="ChEBI" id="CHEBI:57308"/>
        <dbReference type="ChEBI" id="CHEBI:57845"/>
        <dbReference type="EC" id="4.2.1.75"/>
    </reaction>
</comment>
<dbReference type="CDD" id="cd06578">
    <property type="entry name" value="HemD"/>
    <property type="match status" value="1"/>
</dbReference>
<feature type="domain" description="Tetrapyrrole biosynthesis uroporphyrinogen III synthase" evidence="10">
    <location>
        <begin position="22"/>
        <end position="224"/>
    </location>
</feature>
<organism evidence="11 12">
    <name type="scientific">Asaia krungthepensis NRIC 0535</name>
    <dbReference type="NCBI Taxonomy" id="1307925"/>
    <lineage>
        <taxon>Bacteria</taxon>
        <taxon>Pseudomonadati</taxon>
        <taxon>Pseudomonadota</taxon>
        <taxon>Alphaproteobacteria</taxon>
        <taxon>Acetobacterales</taxon>
        <taxon>Acetobacteraceae</taxon>
        <taxon>Asaia</taxon>
    </lineage>
</organism>
<evidence type="ECO:0000256" key="1">
    <source>
        <dbReference type="ARBA" id="ARBA00004772"/>
    </source>
</evidence>
<dbReference type="PANTHER" id="PTHR38042:SF1">
    <property type="entry name" value="UROPORPHYRINOGEN-III SYNTHASE, CHLOROPLASTIC"/>
    <property type="match status" value="1"/>
</dbReference>
<proteinExistence type="inferred from homology"/>
<protein>
    <recommendedName>
        <fullName evidence="7 9">Uroporphyrinogen-III synthase</fullName>
        <ecNumber evidence="3 9">4.2.1.75</ecNumber>
    </recommendedName>
</protein>
<evidence type="ECO:0000313" key="11">
    <source>
        <dbReference type="EMBL" id="GBQ92558.1"/>
    </source>
</evidence>
<dbReference type="InterPro" id="IPR036108">
    <property type="entry name" value="4pyrrol_syn_uPrphyn_synt_sf"/>
</dbReference>
<comment type="pathway">
    <text evidence="1 9">Porphyrin-containing compound metabolism; protoporphyrin-IX biosynthesis; coproporphyrinogen-III from 5-aminolevulinate: step 3/4.</text>
</comment>
<evidence type="ECO:0000256" key="8">
    <source>
        <dbReference type="ARBA" id="ARBA00048617"/>
    </source>
</evidence>
<accession>A0ABQ0Q5M8</accession>
<evidence type="ECO:0000313" key="12">
    <source>
        <dbReference type="Proteomes" id="UP001062776"/>
    </source>
</evidence>
<dbReference type="InterPro" id="IPR039793">
    <property type="entry name" value="UROS/Hem4"/>
</dbReference>
<dbReference type="InterPro" id="IPR003754">
    <property type="entry name" value="4pyrrol_synth_uPrphyn_synth"/>
</dbReference>
<comment type="similarity">
    <text evidence="2 9">Belongs to the uroporphyrinogen-III synthase family.</text>
</comment>
<keyword evidence="5 9" id="KW-0627">Porphyrin biosynthesis</keyword>
<dbReference type="Pfam" id="PF02602">
    <property type="entry name" value="HEM4"/>
    <property type="match status" value="1"/>
</dbReference>
<keyword evidence="4 9" id="KW-0456">Lyase</keyword>
<sequence>MAETRQRTVLVTRPEPGLSDTCEALRKLGWEPCPAPMLTIHPLPLKVPRRVDRIVVTSGQSLDALRLALPPDIPLTAVGQRTAERAREMGFSRVDHAAGTAASIIHHLGPSPGNTSLLLATGQGLAGDLAIGLRQRGWAVTRRVVYWARSFSRIASPAREMLASGQVAAILFYSPATARAFLDALGPARPQLASVRALALSPRIGDALRNAPFADIAIAAKPEERLLLDLLGPVPLMPFPPSRRNRLS</sequence>
<keyword evidence="12" id="KW-1185">Reference proteome</keyword>
<name>A0ABQ0Q5M8_9PROT</name>
<evidence type="ECO:0000259" key="10">
    <source>
        <dbReference type="Pfam" id="PF02602"/>
    </source>
</evidence>
<comment type="function">
    <text evidence="6 9">Catalyzes cyclization of the linear tetrapyrrole, hydroxymethylbilane, to the macrocyclic uroporphyrinogen III.</text>
</comment>
<evidence type="ECO:0000256" key="9">
    <source>
        <dbReference type="RuleBase" id="RU366031"/>
    </source>
</evidence>
<dbReference type="Gene3D" id="3.40.50.10090">
    <property type="match status" value="2"/>
</dbReference>
<evidence type="ECO:0000256" key="2">
    <source>
        <dbReference type="ARBA" id="ARBA00008133"/>
    </source>
</evidence>
<evidence type="ECO:0000256" key="6">
    <source>
        <dbReference type="ARBA" id="ARBA00037589"/>
    </source>
</evidence>
<dbReference type="Proteomes" id="UP001062776">
    <property type="component" value="Unassembled WGS sequence"/>
</dbReference>
<comment type="caution">
    <text evidence="11">The sequence shown here is derived from an EMBL/GenBank/DDBJ whole genome shotgun (WGS) entry which is preliminary data.</text>
</comment>
<dbReference type="EC" id="4.2.1.75" evidence="3 9"/>
<dbReference type="RefSeq" id="WP_264816997.1">
    <property type="nucleotide sequence ID" value="NZ_BAPV01000057.1"/>
</dbReference>
<evidence type="ECO:0000256" key="4">
    <source>
        <dbReference type="ARBA" id="ARBA00023239"/>
    </source>
</evidence>
<evidence type="ECO:0000256" key="5">
    <source>
        <dbReference type="ARBA" id="ARBA00023244"/>
    </source>
</evidence>
<dbReference type="EMBL" id="BAPV01000057">
    <property type="protein sequence ID" value="GBQ92558.1"/>
    <property type="molecule type" value="Genomic_DNA"/>
</dbReference>
<dbReference type="SUPFAM" id="SSF69618">
    <property type="entry name" value="HemD-like"/>
    <property type="match status" value="1"/>
</dbReference>